<evidence type="ECO:0000313" key="9">
    <source>
        <dbReference type="EMBL" id="OEL14557.1"/>
    </source>
</evidence>
<comment type="similarity">
    <text evidence="2">Belongs to the cytochrome P450 family.</text>
</comment>
<protein>
    <submittedName>
        <fullName evidence="9">Uncharacterized protein</fullName>
    </submittedName>
</protein>
<feature type="signal peptide" evidence="8">
    <location>
        <begin position="1"/>
        <end position="19"/>
    </location>
</feature>
<gene>
    <name evidence="9" type="ORF">BAE44_0024424</name>
</gene>
<sequence length="64" mass="7142">LVLVPLLFLLATRRPSSWGTKGRRLHLPPGPLRLPVLGNLHQLGALPHRSLRDMARRHGPAMLL</sequence>
<dbReference type="GO" id="GO:0016705">
    <property type="term" value="F:oxidoreductase activity, acting on paired donors, with incorporation or reduction of molecular oxygen"/>
    <property type="evidence" value="ECO:0007669"/>
    <property type="project" value="InterPro"/>
</dbReference>
<keyword evidence="4" id="KW-0479">Metal-binding</keyword>
<dbReference type="EMBL" id="LWDX02069566">
    <property type="protein sequence ID" value="OEL14557.1"/>
    <property type="molecule type" value="Genomic_DNA"/>
</dbReference>
<keyword evidence="10" id="KW-1185">Reference proteome</keyword>
<dbReference type="STRING" id="888268.A0A1E5UNV7"/>
<dbReference type="SUPFAM" id="SSF48264">
    <property type="entry name" value="Cytochrome P450"/>
    <property type="match status" value="1"/>
</dbReference>
<keyword evidence="3" id="KW-0349">Heme</keyword>
<dbReference type="PANTHER" id="PTHR47955">
    <property type="entry name" value="CYTOCHROME P450 FAMILY 71 PROTEIN"/>
    <property type="match status" value="1"/>
</dbReference>
<proteinExistence type="inferred from homology"/>
<comment type="caution">
    <text evidence="9">The sequence shown here is derived from an EMBL/GenBank/DDBJ whole genome shotgun (WGS) entry which is preliminary data.</text>
</comment>
<organism evidence="9 10">
    <name type="scientific">Dichanthelium oligosanthes</name>
    <dbReference type="NCBI Taxonomy" id="888268"/>
    <lineage>
        <taxon>Eukaryota</taxon>
        <taxon>Viridiplantae</taxon>
        <taxon>Streptophyta</taxon>
        <taxon>Embryophyta</taxon>
        <taxon>Tracheophyta</taxon>
        <taxon>Spermatophyta</taxon>
        <taxon>Magnoliopsida</taxon>
        <taxon>Liliopsida</taxon>
        <taxon>Poales</taxon>
        <taxon>Poaceae</taxon>
        <taxon>PACMAD clade</taxon>
        <taxon>Panicoideae</taxon>
        <taxon>Panicodae</taxon>
        <taxon>Paniceae</taxon>
        <taxon>Dichantheliinae</taxon>
        <taxon>Dichanthelium</taxon>
    </lineage>
</organism>
<keyword evidence="7" id="KW-0503">Monooxygenase</keyword>
<evidence type="ECO:0000256" key="5">
    <source>
        <dbReference type="ARBA" id="ARBA00023002"/>
    </source>
</evidence>
<evidence type="ECO:0000256" key="7">
    <source>
        <dbReference type="ARBA" id="ARBA00023033"/>
    </source>
</evidence>
<dbReference type="PANTHER" id="PTHR47955:SF19">
    <property type="entry name" value="CYTOCHROME P450 71A9-LIKE ISOFORM X1"/>
    <property type="match status" value="1"/>
</dbReference>
<comment type="cofactor">
    <cofactor evidence="1">
        <name>heme</name>
        <dbReference type="ChEBI" id="CHEBI:30413"/>
    </cofactor>
</comment>
<evidence type="ECO:0000256" key="4">
    <source>
        <dbReference type="ARBA" id="ARBA00022723"/>
    </source>
</evidence>
<accession>A0A1E5UNV7</accession>
<dbReference type="GO" id="GO:0020037">
    <property type="term" value="F:heme binding"/>
    <property type="evidence" value="ECO:0007669"/>
    <property type="project" value="InterPro"/>
</dbReference>
<reference evidence="9 10" key="1">
    <citation type="submission" date="2016-09" db="EMBL/GenBank/DDBJ databases">
        <title>The draft genome of Dichanthelium oligosanthes: A C3 panicoid grass species.</title>
        <authorList>
            <person name="Studer A.J."/>
            <person name="Schnable J.C."/>
            <person name="Brutnell T.P."/>
        </authorList>
    </citation>
    <scope>NUCLEOTIDE SEQUENCE [LARGE SCALE GENOMIC DNA]</scope>
    <source>
        <strain evidence="10">cv. Kellogg 1175</strain>
        <tissue evidence="9">Leaf</tissue>
    </source>
</reference>
<dbReference type="Gene3D" id="1.10.630.10">
    <property type="entry name" value="Cytochrome P450"/>
    <property type="match status" value="1"/>
</dbReference>
<dbReference type="AlphaFoldDB" id="A0A1E5UNV7"/>
<keyword evidence="5" id="KW-0560">Oxidoreductase</keyword>
<dbReference type="InterPro" id="IPR036396">
    <property type="entry name" value="Cyt_P450_sf"/>
</dbReference>
<dbReference type="GO" id="GO:0004497">
    <property type="term" value="F:monooxygenase activity"/>
    <property type="evidence" value="ECO:0007669"/>
    <property type="project" value="UniProtKB-KW"/>
</dbReference>
<feature type="chain" id="PRO_5009187194" evidence="8">
    <location>
        <begin position="20"/>
        <end position="64"/>
    </location>
</feature>
<feature type="non-terminal residue" evidence="9">
    <location>
        <position position="1"/>
    </location>
</feature>
<evidence type="ECO:0000256" key="6">
    <source>
        <dbReference type="ARBA" id="ARBA00023004"/>
    </source>
</evidence>
<keyword evidence="6" id="KW-0408">Iron</keyword>
<dbReference type="Proteomes" id="UP000095767">
    <property type="component" value="Unassembled WGS sequence"/>
</dbReference>
<feature type="non-terminal residue" evidence="9">
    <location>
        <position position="64"/>
    </location>
</feature>
<keyword evidence="8" id="KW-0732">Signal</keyword>
<evidence type="ECO:0000256" key="1">
    <source>
        <dbReference type="ARBA" id="ARBA00001971"/>
    </source>
</evidence>
<name>A0A1E5UNV7_9POAL</name>
<dbReference type="GO" id="GO:0005506">
    <property type="term" value="F:iron ion binding"/>
    <property type="evidence" value="ECO:0007669"/>
    <property type="project" value="InterPro"/>
</dbReference>
<evidence type="ECO:0000256" key="3">
    <source>
        <dbReference type="ARBA" id="ARBA00022617"/>
    </source>
</evidence>
<evidence type="ECO:0000256" key="8">
    <source>
        <dbReference type="SAM" id="SignalP"/>
    </source>
</evidence>
<evidence type="ECO:0000256" key="2">
    <source>
        <dbReference type="ARBA" id="ARBA00010617"/>
    </source>
</evidence>
<evidence type="ECO:0000313" key="10">
    <source>
        <dbReference type="Proteomes" id="UP000095767"/>
    </source>
</evidence>